<organism evidence="4">
    <name type="scientific">marine metagenome</name>
    <dbReference type="NCBI Taxonomy" id="408172"/>
    <lineage>
        <taxon>unclassified sequences</taxon>
        <taxon>metagenomes</taxon>
        <taxon>ecological metagenomes</taxon>
    </lineage>
</organism>
<dbReference type="PANTHER" id="PTHR11712:SF325">
    <property type="entry name" value="3-OXOACYL-(ACYL-CARRIER-PROTEIN) SYNTHASE II FABF"/>
    <property type="match status" value="1"/>
</dbReference>
<evidence type="ECO:0000313" key="4">
    <source>
        <dbReference type="EMBL" id="SVA96380.1"/>
    </source>
</evidence>
<dbReference type="CDD" id="cd00834">
    <property type="entry name" value="KAS_I_II"/>
    <property type="match status" value="1"/>
</dbReference>
<gene>
    <name evidence="4" type="ORF">METZ01_LOCUS149234</name>
</gene>
<evidence type="ECO:0000256" key="1">
    <source>
        <dbReference type="ARBA" id="ARBA00008467"/>
    </source>
</evidence>
<comment type="similarity">
    <text evidence="1">Belongs to the thiolase-like superfamily. Beta-ketoacyl-ACP synthases family.</text>
</comment>
<dbReference type="SUPFAM" id="SSF53901">
    <property type="entry name" value="Thiolase-like"/>
    <property type="match status" value="2"/>
</dbReference>
<dbReference type="GO" id="GO:0004315">
    <property type="term" value="F:3-oxoacyl-[acyl-carrier-protein] synthase activity"/>
    <property type="evidence" value="ECO:0007669"/>
    <property type="project" value="TreeGrafter"/>
</dbReference>
<dbReference type="EMBL" id="UINC01023864">
    <property type="protein sequence ID" value="SVA96380.1"/>
    <property type="molecule type" value="Genomic_DNA"/>
</dbReference>
<reference evidence="4" key="1">
    <citation type="submission" date="2018-05" db="EMBL/GenBank/DDBJ databases">
        <authorList>
            <person name="Lanie J.A."/>
            <person name="Ng W.-L."/>
            <person name="Kazmierczak K.M."/>
            <person name="Andrzejewski T.M."/>
            <person name="Davidsen T.M."/>
            <person name="Wayne K.J."/>
            <person name="Tettelin H."/>
            <person name="Glass J.I."/>
            <person name="Rusch D."/>
            <person name="Podicherti R."/>
            <person name="Tsui H.-C.T."/>
            <person name="Winkler M.E."/>
        </authorList>
    </citation>
    <scope>NUCLEOTIDE SEQUENCE</scope>
</reference>
<dbReference type="InterPro" id="IPR020841">
    <property type="entry name" value="PKS_Beta-ketoAc_synthase_dom"/>
</dbReference>
<dbReference type="InterPro" id="IPR014030">
    <property type="entry name" value="Ketoacyl_synth_N"/>
</dbReference>
<dbReference type="Pfam" id="PF00109">
    <property type="entry name" value="ketoacyl-synt"/>
    <property type="match status" value="1"/>
</dbReference>
<dbReference type="NCBIfam" id="NF006587">
    <property type="entry name" value="PRK09116.1"/>
    <property type="match status" value="1"/>
</dbReference>
<protein>
    <recommendedName>
        <fullName evidence="3">Ketosynthase family 3 (KS3) domain-containing protein</fullName>
    </recommendedName>
</protein>
<dbReference type="PROSITE" id="PS52004">
    <property type="entry name" value="KS3_2"/>
    <property type="match status" value="1"/>
</dbReference>
<dbReference type="GO" id="GO:0005829">
    <property type="term" value="C:cytosol"/>
    <property type="evidence" value="ECO:0007669"/>
    <property type="project" value="TreeGrafter"/>
</dbReference>
<dbReference type="Pfam" id="PF02801">
    <property type="entry name" value="Ketoacyl-synt_C"/>
    <property type="match status" value="1"/>
</dbReference>
<dbReference type="InterPro" id="IPR016039">
    <property type="entry name" value="Thiolase-like"/>
</dbReference>
<name>A0A382A4C3_9ZZZZ</name>
<proteinExistence type="inferred from homology"/>
<dbReference type="PANTHER" id="PTHR11712">
    <property type="entry name" value="POLYKETIDE SYNTHASE-RELATED"/>
    <property type="match status" value="1"/>
</dbReference>
<dbReference type="GO" id="GO:0006633">
    <property type="term" value="P:fatty acid biosynthetic process"/>
    <property type="evidence" value="ECO:0007669"/>
    <property type="project" value="TreeGrafter"/>
</dbReference>
<sequence>MGGISPIGNDWGTVKKNILSGKNGTRFMEEWNEYDGLCTRLGAPVVPYDLPTHYNHKRTRSMGKVALYAVLASEWALEDAGLLGHEVITSGLTGIAYGSSSGTPSAVGDFGKMLFNKTTDGINANSYIKMMPHTTTSNIGIFFGITGRIIPSSTACTSGSISIGYAYETIKMGKQIVMLAGGSEELCATQAAVFDTLYATETDNENPNDYPKPYDLKRNGLVVGEGAGTLILEEYEQAMERGANIYAELVGFGTNSDGSHVTQPNKTTMARAMELSLSDAGLEPSDIQYINGHGTATDSGDIAESQATANVFGNGVPFSALKGYIGHTLGGAGALEAWMSLHMLKEGWFAPNLNLNTLDERCGDLNYIRNNPLTLDAQIIMSNNFAFGGVNTSLIFKKL</sequence>
<dbReference type="AlphaFoldDB" id="A0A382A4C3"/>
<evidence type="ECO:0000259" key="3">
    <source>
        <dbReference type="PROSITE" id="PS52004"/>
    </source>
</evidence>
<keyword evidence="2" id="KW-0808">Transferase</keyword>
<accession>A0A382A4C3</accession>
<dbReference type="InterPro" id="IPR000794">
    <property type="entry name" value="Beta-ketoacyl_synthase"/>
</dbReference>
<evidence type="ECO:0000256" key="2">
    <source>
        <dbReference type="ARBA" id="ARBA00022679"/>
    </source>
</evidence>
<dbReference type="SMART" id="SM00825">
    <property type="entry name" value="PKS_KS"/>
    <property type="match status" value="1"/>
</dbReference>
<dbReference type="InterPro" id="IPR014031">
    <property type="entry name" value="Ketoacyl_synth_C"/>
</dbReference>
<feature type="domain" description="Ketosynthase family 3 (KS3)" evidence="3">
    <location>
        <begin position="1"/>
        <end position="398"/>
    </location>
</feature>
<dbReference type="Gene3D" id="3.40.47.10">
    <property type="match status" value="2"/>
</dbReference>